<protein>
    <submittedName>
        <fullName evidence="1">Uncharacterized protein</fullName>
    </submittedName>
</protein>
<dbReference type="Proteomes" id="UP000286045">
    <property type="component" value="Unassembled WGS sequence"/>
</dbReference>
<sequence length="83" mass="10079">MSRFFDSNKAPEALYPYLKKRKRDFSWPHYDFNKRGEAQVMPWEKFCRFKGCPCDGRYHKYSQLWTHLKKDHGLEISGSVVFR</sequence>
<name>A0A439CS78_9PEZI</name>
<dbReference type="AlphaFoldDB" id="A0A439CS78"/>
<dbReference type="EMBL" id="RYZI01000485">
    <property type="protein sequence ID" value="RWA05044.1"/>
    <property type="molecule type" value="Genomic_DNA"/>
</dbReference>
<reference evidence="1 2" key="1">
    <citation type="submission" date="2018-12" db="EMBL/GenBank/DDBJ databases">
        <title>Draft genome sequence of Xylaria grammica IHI A82.</title>
        <authorList>
            <person name="Buettner E."/>
            <person name="Kellner H."/>
        </authorList>
    </citation>
    <scope>NUCLEOTIDE SEQUENCE [LARGE SCALE GENOMIC DNA]</scope>
    <source>
        <strain evidence="1 2">IHI A82</strain>
    </source>
</reference>
<accession>A0A439CS78</accession>
<proteinExistence type="predicted"/>
<comment type="caution">
    <text evidence="1">The sequence shown here is derived from an EMBL/GenBank/DDBJ whole genome shotgun (WGS) entry which is preliminary data.</text>
</comment>
<evidence type="ECO:0000313" key="1">
    <source>
        <dbReference type="EMBL" id="RWA05044.1"/>
    </source>
</evidence>
<organism evidence="1 2">
    <name type="scientific">Xylaria grammica</name>
    <dbReference type="NCBI Taxonomy" id="363999"/>
    <lineage>
        <taxon>Eukaryota</taxon>
        <taxon>Fungi</taxon>
        <taxon>Dikarya</taxon>
        <taxon>Ascomycota</taxon>
        <taxon>Pezizomycotina</taxon>
        <taxon>Sordariomycetes</taxon>
        <taxon>Xylariomycetidae</taxon>
        <taxon>Xylariales</taxon>
        <taxon>Xylariaceae</taxon>
        <taxon>Xylaria</taxon>
    </lineage>
</organism>
<gene>
    <name evidence="1" type="ORF">EKO27_g10062</name>
</gene>
<keyword evidence="2" id="KW-1185">Reference proteome</keyword>
<evidence type="ECO:0000313" key="2">
    <source>
        <dbReference type="Proteomes" id="UP000286045"/>
    </source>
</evidence>